<dbReference type="WBParaSite" id="jg21869">
    <property type="protein sequence ID" value="jg21869"/>
    <property type="gene ID" value="jg21869"/>
</dbReference>
<sequence>MLFFAVIMLLSHSMCNAQNCYNCDETNPRFRALPAAKPTPASATPAALRPTPGVATPAAFRPTPQFGIPAPNDFYMPKNIYAMSFSK</sequence>
<feature type="chain" id="PRO_5036734459" evidence="1">
    <location>
        <begin position="18"/>
        <end position="87"/>
    </location>
</feature>
<keyword evidence="1" id="KW-0732">Signal</keyword>
<evidence type="ECO:0000313" key="3">
    <source>
        <dbReference type="WBParaSite" id="jg21869"/>
    </source>
</evidence>
<evidence type="ECO:0000313" key="2">
    <source>
        <dbReference type="Proteomes" id="UP000887574"/>
    </source>
</evidence>
<protein>
    <submittedName>
        <fullName evidence="3">Uncharacterized protein</fullName>
    </submittedName>
</protein>
<proteinExistence type="predicted"/>
<reference evidence="3" key="1">
    <citation type="submission" date="2022-11" db="UniProtKB">
        <authorList>
            <consortium name="WormBaseParasite"/>
        </authorList>
    </citation>
    <scope>IDENTIFICATION</scope>
</reference>
<keyword evidence="2" id="KW-1185">Reference proteome</keyword>
<evidence type="ECO:0000256" key="1">
    <source>
        <dbReference type="SAM" id="SignalP"/>
    </source>
</evidence>
<dbReference type="Proteomes" id="UP000887574">
    <property type="component" value="Unplaced"/>
</dbReference>
<feature type="signal peptide" evidence="1">
    <location>
        <begin position="1"/>
        <end position="17"/>
    </location>
</feature>
<dbReference type="AlphaFoldDB" id="A0A915DNI7"/>
<organism evidence="2 3">
    <name type="scientific">Ditylenchus dipsaci</name>
    <dbReference type="NCBI Taxonomy" id="166011"/>
    <lineage>
        <taxon>Eukaryota</taxon>
        <taxon>Metazoa</taxon>
        <taxon>Ecdysozoa</taxon>
        <taxon>Nematoda</taxon>
        <taxon>Chromadorea</taxon>
        <taxon>Rhabditida</taxon>
        <taxon>Tylenchina</taxon>
        <taxon>Tylenchomorpha</taxon>
        <taxon>Sphaerularioidea</taxon>
        <taxon>Anguinidae</taxon>
        <taxon>Anguininae</taxon>
        <taxon>Ditylenchus</taxon>
    </lineage>
</organism>
<accession>A0A915DNI7</accession>
<name>A0A915DNI7_9BILA</name>